<comment type="caution">
    <text evidence="2">The sequence shown here is derived from an EMBL/GenBank/DDBJ whole genome shotgun (WGS) entry which is preliminary data.</text>
</comment>
<dbReference type="AlphaFoldDB" id="A0A4Q1D5D1"/>
<accession>A0A4Q1D5D1</accession>
<dbReference type="Gene3D" id="2.130.10.10">
    <property type="entry name" value="YVTN repeat-like/Quinoprotein amine dehydrogenase"/>
    <property type="match status" value="1"/>
</dbReference>
<proteinExistence type="predicted"/>
<name>A0A4Q1D5D1_9BACT</name>
<dbReference type="InterPro" id="IPR031815">
    <property type="entry name" value="DUF5074"/>
</dbReference>
<feature type="chain" id="PRO_5020378189" evidence="1">
    <location>
        <begin position="28"/>
        <end position="365"/>
    </location>
</feature>
<dbReference type="OrthoDB" id="1041092at2"/>
<reference evidence="2 3" key="1">
    <citation type="submission" date="2019-01" db="EMBL/GenBank/DDBJ databases">
        <title>Filimonas sp. strain TTM-71.</title>
        <authorList>
            <person name="Chen W.-M."/>
        </authorList>
    </citation>
    <scope>NUCLEOTIDE SEQUENCE [LARGE SCALE GENOMIC DNA]</scope>
    <source>
        <strain evidence="2 3">TTM-71</strain>
    </source>
</reference>
<gene>
    <name evidence="2" type="ORF">ESB13_16580</name>
</gene>
<protein>
    <submittedName>
        <fullName evidence="2">DUF5074 domain-containing protein</fullName>
    </submittedName>
</protein>
<evidence type="ECO:0000313" key="2">
    <source>
        <dbReference type="EMBL" id="RXK83695.1"/>
    </source>
</evidence>
<dbReference type="InterPro" id="IPR015943">
    <property type="entry name" value="WD40/YVTN_repeat-like_dom_sf"/>
</dbReference>
<evidence type="ECO:0000256" key="1">
    <source>
        <dbReference type="SAM" id="SignalP"/>
    </source>
</evidence>
<dbReference type="Proteomes" id="UP000290545">
    <property type="component" value="Unassembled WGS sequence"/>
</dbReference>
<dbReference type="SUPFAM" id="SSF69304">
    <property type="entry name" value="Tricorn protease N-terminal domain"/>
    <property type="match status" value="1"/>
</dbReference>
<evidence type="ECO:0000313" key="3">
    <source>
        <dbReference type="Proteomes" id="UP000290545"/>
    </source>
</evidence>
<keyword evidence="3" id="KW-1185">Reference proteome</keyword>
<feature type="signal peptide" evidence="1">
    <location>
        <begin position="1"/>
        <end position="27"/>
    </location>
</feature>
<keyword evidence="1" id="KW-0732">Signal</keyword>
<dbReference type="EMBL" id="SDHZ01000002">
    <property type="protein sequence ID" value="RXK83695.1"/>
    <property type="molecule type" value="Genomic_DNA"/>
</dbReference>
<organism evidence="2 3">
    <name type="scientific">Filimonas effusa</name>
    <dbReference type="NCBI Taxonomy" id="2508721"/>
    <lineage>
        <taxon>Bacteria</taxon>
        <taxon>Pseudomonadati</taxon>
        <taxon>Bacteroidota</taxon>
        <taxon>Chitinophagia</taxon>
        <taxon>Chitinophagales</taxon>
        <taxon>Chitinophagaceae</taxon>
        <taxon>Filimonas</taxon>
    </lineage>
</organism>
<dbReference type="PROSITE" id="PS51257">
    <property type="entry name" value="PROKAR_LIPOPROTEIN"/>
    <property type="match status" value="1"/>
</dbReference>
<dbReference type="Pfam" id="PF16819">
    <property type="entry name" value="DUF5074"/>
    <property type="match status" value="1"/>
</dbReference>
<sequence>MDIMKTMSRSWSRLALCLLAIPVLLFSCQKDDTPAQIGKYQDGFFIINEGWYGHETGTVYFYDHRGDSLRANIYQAENPDKVLGTITSTLQYATIFNNKMYMVVKVGGPLVVVNPATMKEINRIEPLPGNNGVSFLGLNDDQGLLGTTNGLYLLGLSPLSLGAKVTEITGAIGDMVKTGAYLFVGSQKTGLVVLNNNTFSTVKSFANVQMGPVVSGDGSGVWAIAGNNLLKINAQTLTADTVKLAFTAVSPYGAWRSTAITSSTRENAVFYAENKSFTGATRIYKYVVGNTASATTPFITLPEGQYCYGKAVAYNKAADELIVTTLNGAYTGNINRVLFYNAATGELKKTLTYNGWHFPAMPVFY</sequence>